<dbReference type="AlphaFoldDB" id="A0A1T4R9B9"/>
<feature type="coiled-coil region" evidence="2">
    <location>
        <begin position="39"/>
        <end position="66"/>
    </location>
</feature>
<evidence type="ECO:0000256" key="1">
    <source>
        <dbReference type="ARBA" id="ARBA00008591"/>
    </source>
</evidence>
<dbReference type="STRING" id="64969.SAMN02745127_02237"/>
<dbReference type="OrthoDB" id="9780540at2"/>
<dbReference type="RefSeq" id="WP_078745807.1">
    <property type="nucleotide sequence ID" value="NZ_FUXG01000015.1"/>
</dbReference>
<dbReference type="PANTHER" id="PTHR36536:SF3">
    <property type="entry name" value="UPF0111 PROTEIN HI_1603"/>
    <property type="match status" value="1"/>
</dbReference>
<dbReference type="Pfam" id="PF01865">
    <property type="entry name" value="PhoU_div"/>
    <property type="match status" value="1"/>
</dbReference>
<accession>A0A1T4R9B9</accession>
<protein>
    <submittedName>
        <fullName evidence="3">TIGR00153 family protein</fullName>
    </submittedName>
</protein>
<proteinExistence type="inferred from homology"/>
<keyword evidence="2" id="KW-0175">Coiled coil</keyword>
<dbReference type="Gene3D" id="1.20.58.220">
    <property type="entry name" value="Phosphate transport system protein phou homolog 2, domain 2"/>
    <property type="match status" value="1"/>
</dbReference>
<gene>
    <name evidence="3" type="ORF">BTE48_10235</name>
</gene>
<evidence type="ECO:0000256" key="2">
    <source>
        <dbReference type="SAM" id="Coils"/>
    </source>
</evidence>
<name>A0A1T4R9B9_9GAMM</name>
<dbReference type="PANTHER" id="PTHR36536">
    <property type="entry name" value="UPF0111 PROTEIN HI_1603"/>
    <property type="match status" value="1"/>
</dbReference>
<dbReference type="Proteomes" id="UP000191418">
    <property type="component" value="Unassembled WGS sequence"/>
</dbReference>
<evidence type="ECO:0000313" key="3">
    <source>
        <dbReference type="EMBL" id="OPX55134.1"/>
    </source>
</evidence>
<organism evidence="3 4">
    <name type="scientific">Oceanospirillum multiglobuliferum</name>
    <dbReference type="NCBI Taxonomy" id="64969"/>
    <lineage>
        <taxon>Bacteria</taxon>
        <taxon>Pseudomonadati</taxon>
        <taxon>Pseudomonadota</taxon>
        <taxon>Gammaproteobacteria</taxon>
        <taxon>Oceanospirillales</taxon>
        <taxon>Oceanospirillaceae</taxon>
        <taxon>Oceanospirillum</taxon>
    </lineage>
</organism>
<reference evidence="3 4" key="1">
    <citation type="submission" date="2017-01" db="EMBL/GenBank/DDBJ databases">
        <title>Genome Sequencing of a Marine Spirillum, Oceanospirillum multiglobuliferum ATCC 33336, from Japan.</title>
        <authorList>
            <person name="Carney J.G."/>
            <person name="Trachtenberg A.M."/>
            <person name="Rheaume B.A."/>
            <person name="Linnane J.D."/>
            <person name="Pitts N.L."/>
            <person name="Mykles D.L."/>
            <person name="Maclea K.S."/>
        </authorList>
    </citation>
    <scope>NUCLEOTIDE SEQUENCE [LARGE SCALE GENOMIC DNA]</scope>
    <source>
        <strain evidence="3 4">ATCC 33336</strain>
    </source>
</reference>
<dbReference type="InterPro" id="IPR002727">
    <property type="entry name" value="DUF47"/>
</dbReference>
<dbReference type="NCBIfam" id="TIGR00153">
    <property type="entry name" value="TIGR00153 family protein"/>
    <property type="match status" value="1"/>
</dbReference>
<dbReference type="InterPro" id="IPR038078">
    <property type="entry name" value="PhoU-like_sf"/>
</dbReference>
<keyword evidence="4" id="KW-1185">Reference proteome</keyword>
<evidence type="ECO:0000313" key="4">
    <source>
        <dbReference type="Proteomes" id="UP000191418"/>
    </source>
</evidence>
<dbReference type="EMBL" id="MTSM01000012">
    <property type="protein sequence ID" value="OPX55134.1"/>
    <property type="molecule type" value="Genomic_DNA"/>
</dbReference>
<sequence length="224" mass="25138">MSNTFSKLFGRSPFGPMQDHMSKSYACAEQLIPFLSAVLANDWEQAKQLQQRIAVLENEADDMKSRIRETMPDSLFMPVPRSDLLELLSAQDKIANKTKDIAGIMLGRKMSIPAEIAEEMIAFVKLSLSGADQARLALCEIDELIETGFGRHESAMVKKMIMKIDEFEGEADQLQVTIRGKLFAIEAKLPPVDVIFMYQIIDWIGDISDRASRIGSRLQIILAK</sequence>
<comment type="similarity">
    <text evidence="1">Belongs to the UPF0111 family.</text>
</comment>
<comment type="caution">
    <text evidence="3">The sequence shown here is derived from an EMBL/GenBank/DDBJ whole genome shotgun (WGS) entry which is preliminary data.</text>
</comment>
<dbReference type="SUPFAM" id="SSF109755">
    <property type="entry name" value="PhoU-like"/>
    <property type="match status" value="1"/>
</dbReference>
<dbReference type="InterPro" id="IPR018445">
    <property type="entry name" value="Put_Phosphate_transp_reg"/>
</dbReference>